<proteinExistence type="inferred from homology"/>
<dbReference type="PANTHER" id="PTHR47439:SF1">
    <property type="entry name" value="ACID PHOSPHATASE"/>
    <property type="match status" value="1"/>
</dbReference>
<dbReference type="Pfam" id="PF01451">
    <property type="entry name" value="LMWPc"/>
    <property type="match status" value="1"/>
</dbReference>
<protein>
    <submittedName>
        <fullName evidence="6">Low molecular weight phosphotyrosine protein phosphatase</fullName>
    </submittedName>
</protein>
<feature type="active site" description="Nucleophile" evidence="4">
    <location>
        <position position="8"/>
    </location>
</feature>
<dbReference type="PANTHER" id="PTHR47439">
    <property type="entry name" value="LOW MOLECULAR WEIGHT PHOSPHOTYROSINE PROTEIN PHOSPHATASE-RELATED"/>
    <property type="match status" value="1"/>
</dbReference>
<evidence type="ECO:0000256" key="3">
    <source>
        <dbReference type="ARBA" id="ARBA00022912"/>
    </source>
</evidence>
<dbReference type="SMART" id="SM00226">
    <property type="entry name" value="LMWPc"/>
    <property type="match status" value="1"/>
</dbReference>
<dbReference type="FunFam" id="3.40.50.2300:FF:000113">
    <property type="entry name" value="Low molecular weight protein-tyrosine-phosphatase"/>
    <property type="match status" value="1"/>
</dbReference>
<dbReference type="InterPro" id="IPR052995">
    <property type="entry name" value="LMW-PTP"/>
</dbReference>
<evidence type="ECO:0000256" key="2">
    <source>
        <dbReference type="ARBA" id="ARBA00022801"/>
    </source>
</evidence>
<dbReference type="InterPro" id="IPR017867">
    <property type="entry name" value="Tyr_phospatase_low_mol_wt"/>
</dbReference>
<dbReference type="SUPFAM" id="SSF52788">
    <property type="entry name" value="Phosphotyrosine protein phosphatases I"/>
    <property type="match status" value="1"/>
</dbReference>
<evidence type="ECO:0000256" key="4">
    <source>
        <dbReference type="PIRSR" id="PIRSR617867-1"/>
    </source>
</evidence>
<feature type="active site" description="Proton donor" evidence="4">
    <location>
        <position position="125"/>
    </location>
</feature>
<accession>A0A7V2ZJ67</accession>
<name>A0A7V2ZJ67_9BACT</name>
<sequence>MKKILFVCMGNICRSPAAEGVLKSLINRNGLKDKILVDSAGTIDYHEGEFPDIRMIEVAEERGYKLNHKARQILKSDLEKFDYIITMDDQIYTSVKRLDLKKEFHNKIFKMTDFLINLEADEIPDPYYGNKKDFEYTLDLIEDAAKGLLNHIQREI</sequence>
<dbReference type="AlphaFoldDB" id="A0A7V2ZJ67"/>
<dbReference type="PRINTS" id="PR00719">
    <property type="entry name" value="LMWPTPASE"/>
</dbReference>
<organism evidence="6">
    <name type="scientific">Ignavibacterium album</name>
    <dbReference type="NCBI Taxonomy" id="591197"/>
    <lineage>
        <taxon>Bacteria</taxon>
        <taxon>Pseudomonadati</taxon>
        <taxon>Ignavibacteriota</taxon>
        <taxon>Ignavibacteria</taxon>
        <taxon>Ignavibacteriales</taxon>
        <taxon>Ignavibacteriaceae</taxon>
        <taxon>Ignavibacterium</taxon>
    </lineage>
</organism>
<dbReference type="Gene3D" id="3.40.50.2300">
    <property type="match status" value="1"/>
</dbReference>
<comment type="similarity">
    <text evidence="1">Belongs to the low molecular weight phosphotyrosine protein phosphatase family.</text>
</comment>
<dbReference type="GO" id="GO:0004725">
    <property type="term" value="F:protein tyrosine phosphatase activity"/>
    <property type="evidence" value="ECO:0007669"/>
    <property type="project" value="InterPro"/>
</dbReference>
<keyword evidence="2" id="KW-0378">Hydrolase</keyword>
<dbReference type="CDD" id="cd16343">
    <property type="entry name" value="LMWPTP"/>
    <property type="match status" value="1"/>
</dbReference>
<dbReference type="InterPro" id="IPR023485">
    <property type="entry name" value="Ptyr_pPase"/>
</dbReference>
<gene>
    <name evidence="6" type="ORF">ENS31_05640</name>
</gene>
<evidence type="ECO:0000259" key="5">
    <source>
        <dbReference type="SMART" id="SM00226"/>
    </source>
</evidence>
<evidence type="ECO:0000313" key="6">
    <source>
        <dbReference type="EMBL" id="HFI91003.1"/>
    </source>
</evidence>
<evidence type="ECO:0000256" key="1">
    <source>
        <dbReference type="ARBA" id="ARBA00011063"/>
    </source>
</evidence>
<dbReference type="EMBL" id="DSUJ01000008">
    <property type="protein sequence ID" value="HFI91003.1"/>
    <property type="molecule type" value="Genomic_DNA"/>
</dbReference>
<feature type="active site" evidence="4">
    <location>
        <position position="14"/>
    </location>
</feature>
<reference evidence="6" key="1">
    <citation type="journal article" date="2020" name="mSystems">
        <title>Genome- and Community-Level Interaction Insights into Carbon Utilization and Element Cycling Functions of Hydrothermarchaeota in Hydrothermal Sediment.</title>
        <authorList>
            <person name="Zhou Z."/>
            <person name="Liu Y."/>
            <person name="Xu W."/>
            <person name="Pan J."/>
            <person name="Luo Z.H."/>
            <person name="Li M."/>
        </authorList>
    </citation>
    <scope>NUCLEOTIDE SEQUENCE [LARGE SCALE GENOMIC DNA]</scope>
    <source>
        <strain evidence="6">SpSt-479</strain>
    </source>
</reference>
<comment type="caution">
    <text evidence="6">The sequence shown here is derived from an EMBL/GenBank/DDBJ whole genome shotgun (WGS) entry which is preliminary data.</text>
</comment>
<keyword evidence="3" id="KW-0904">Protein phosphatase</keyword>
<feature type="domain" description="Phosphotyrosine protein phosphatase I" evidence="5">
    <location>
        <begin position="2"/>
        <end position="151"/>
    </location>
</feature>
<dbReference type="InterPro" id="IPR036196">
    <property type="entry name" value="Ptyr_pPase_sf"/>
</dbReference>
<dbReference type="RefSeq" id="WP_304147713.1">
    <property type="nucleotide sequence ID" value="NZ_JAOAIE010000112.1"/>
</dbReference>